<evidence type="ECO:0000313" key="2">
    <source>
        <dbReference type="EMBL" id="KAK8882708.1"/>
    </source>
</evidence>
<accession>A0ABR2JW73</accession>
<protein>
    <submittedName>
        <fullName evidence="2">Uncharacterized protein</fullName>
    </submittedName>
</protein>
<dbReference type="EMBL" id="JAPFFF010000009">
    <property type="protein sequence ID" value="KAK8882708.1"/>
    <property type="molecule type" value="Genomic_DNA"/>
</dbReference>
<keyword evidence="3" id="KW-1185">Reference proteome</keyword>
<name>A0ABR2JW73_9EUKA</name>
<organism evidence="2 3">
    <name type="scientific">Tritrichomonas musculus</name>
    <dbReference type="NCBI Taxonomy" id="1915356"/>
    <lineage>
        <taxon>Eukaryota</taxon>
        <taxon>Metamonada</taxon>
        <taxon>Parabasalia</taxon>
        <taxon>Tritrichomonadida</taxon>
        <taxon>Tritrichomonadidae</taxon>
        <taxon>Tritrichomonas</taxon>
    </lineage>
</organism>
<evidence type="ECO:0000313" key="3">
    <source>
        <dbReference type="Proteomes" id="UP001470230"/>
    </source>
</evidence>
<reference evidence="2 3" key="1">
    <citation type="submission" date="2024-04" db="EMBL/GenBank/DDBJ databases">
        <title>Tritrichomonas musculus Genome.</title>
        <authorList>
            <person name="Alves-Ferreira E."/>
            <person name="Grigg M."/>
            <person name="Lorenzi H."/>
            <person name="Galac M."/>
        </authorList>
    </citation>
    <scope>NUCLEOTIDE SEQUENCE [LARGE SCALE GENOMIC DNA]</scope>
    <source>
        <strain evidence="2 3">EAF2021</strain>
    </source>
</reference>
<proteinExistence type="predicted"/>
<dbReference type="Proteomes" id="UP001470230">
    <property type="component" value="Unassembled WGS sequence"/>
</dbReference>
<feature type="compositionally biased region" description="Basic residues" evidence="1">
    <location>
        <begin position="167"/>
        <end position="176"/>
    </location>
</feature>
<sequence>MLKTHNNATRCGIIWQTTLPGFMTIAFIQMNRSKLIDVEGQERIGMRPKHFGNKKQAKKTKSSKNLLKACLKKTTDIVIQTGDVRTQPNESFNASSTKVLPKNATFNTSNEARWAVAVGRNNNDHFDSQIQEMFCPGCISPQVMDEIKKDEIEWKNECIRRNTPSERKRKNDARQK</sequence>
<comment type="caution">
    <text evidence="2">The sequence shown here is derived from an EMBL/GenBank/DDBJ whole genome shotgun (WGS) entry which is preliminary data.</text>
</comment>
<gene>
    <name evidence="2" type="ORF">M9Y10_045349</name>
</gene>
<feature type="compositionally biased region" description="Basic and acidic residues" evidence="1">
    <location>
        <begin position="157"/>
        <end position="166"/>
    </location>
</feature>
<evidence type="ECO:0000256" key="1">
    <source>
        <dbReference type="SAM" id="MobiDB-lite"/>
    </source>
</evidence>
<feature type="region of interest" description="Disordered" evidence="1">
    <location>
        <begin position="157"/>
        <end position="176"/>
    </location>
</feature>